<dbReference type="AlphaFoldDB" id="A0A9P0LK59"/>
<name>A0A9P0LK59_ACAOB</name>
<evidence type="ECO:0000313" key="1">
    <source>
        <dbReference type="EMBL" id="CAH1996224.1"/>
    </source>
</evidence>
<organism evidence="1 2">
    <name type="scientific">Acanthoscelides obtectus</name>
    <name type="common">Bean weevil</name>
    <name type="synonym">Bruchus obtectus</name>
    <dbReference type="NCBI Taxonomy" id="200917"/>
    <lineage>
        <taxon>Eukaryota</taxon>
        <taxon>Metazoa</taxon>
        <taxon>Ecdysozoa</taxon>
        <taxon>Arthropoda</taxon>
        <taxon>Hexapoda</taxon>
        <taxon>Insecta</taxon>
        <taxon>Pterygota</taxon>
        <taxon>Neoptera</taxon>
        <taxon>Endopterygota</taxon>
        <taxon>Coleoptera</taxon>
        <taxon>Polyphaga</taxon>
        <taxon>Cucujiformia</taxon>
        <taxon>Chrysomeloidea</taxon>
        <taxon>Chrysomelidae</taxon>
        <taxon>Bruchinae</taxon>
        <taxon>Bruchini</taxon>
        <taxon>Acanthoscelides</taxon>
    </lineage>
</organism>
<proteinExistence type="predicted"/>
<accession>A0A9P0LK59</accession>
<protein>
    <recommendedName>
        <fullName evidence="3">RNase H type-1 domain-containing protein</fullName>
    </recommendedName>
</protein>
<keyword evidence="2" id="KW-1185">Reference proteome</keyword>
<comment type="caution">
    <text evidence="1">The sequence shown here is derived from an EMBL/GenBank/DDBJ whole genome shotgun (WGS) entry which is preliminary data.</text>
</comment>
<dbReference type="InterPro" id="IPR012337">
    <property type="entry name" value="RNaseH-like_sf"/>
</dbReference>
<sequence>MLIRKTWMNHQKPWHINRKELYAVWATLRFSQSKLKNRSVMIQSDNRTVVSYIRNQGGTKSLQMLDLTHQILTLANQLEMDIQV</sequence>
<evidence type="ECO:0000313" key="2">
    <source>
        <dbReference type="Proteomes" id="UP001152888"/>
    </source>
</evidence>
<dbReference type="OrthoDB" id="6770571at2759"/>
<dbReference type="EMBL" id="CAKOFQ010007254">
    <property type="protein sequence ID" value="CAH1996224.1"/>
    <property type="molecule type" value="Genomic_DNA"/>
</dbReference>
<dbReference type="SUPFAM" id="SSF53098">
    <property type="entry name" value="Ribonuclease H-like"/>
    <property type="match status" value="1"/>
</dbReference>
<gene>
    <name evidence="1" type="ORF">ACAOBT_LOCUS23106</name>
</gene>
<reference evidence="1" key="1">
    <citation type="submission" date="2022-03" db="EMBL/GenBank/DDBJ databases">
        <authorList>
            <person name="Sayadi A."/>
        </authorList>
    </citation>
    <scope>NUCLEOTIDE SEQUENCE</scope>
</reference>
<dbReference type="Proteomes" id="UP001152888">
    <property type="component" value="Unassembled WGS sequence"/>
</dbReference>
<evidence type="ECO:0008006" key="3">
    <source>
        <dbReference type="Google" id="ProtNLM"/>
    </source>
</evidence>
<dbReference type="CDD" id="cd09275">
    <property type="entry name" value="RNase_HI_RT_DIRS1"/>
    <property type="match status" value="1"/>
</dbReference>